<dbReference type="PANTHER" id="PTHR43646">
    <property type="entry name" value="GLYCOSYLTRANSFERASE"/>
    <property type="match status" value="1"/>
</dbReference>
<sequence>MTGPFWQGLGAAALAYTAYKAVTLTVNALTFPRLGRQTLPAAASAPERPRVSLLVPARDEAHNVPVFFPGLLRQGAAEVIMLDDNSSDGTGDLARALCREVPGARVISGTPLPAGWAGKNWACQQLAQASTGEILVFTDADVAWHGGALDALLAQMEASGADLLSCWPRQEVQTLGERLITPMIDLYLLALLPFPSMKLPLTLTATAVGQVMVFKRSSYEAVGGHGLVQNEVLEDVLFAKRLKARGMKTSAALGGERIGVRMYQSYPASINGYAKSWLPVHGNSRLNLLVAFSAQFCFYTLPWLVDFPGASVLRAVSLTERGLVAWVAGRRHPADLAEGLLGPVQQLLMLPVYQKALSKRVKWKGREYVQ</sequence>
<comment type="caution">
    <text evidence="2">The sequence shown here is derived from an EMBL/GenBank/DDBJ whole genome shotgun (WGS) entry which is preliminary data.</text>
</comment>
<feature type="domain" description="Glycosyltransferase 2-like" evidence="1">
    <location>
        <begin position="52"/>
        <end position="221"/>
    </location>
</feature>
<dbReference type="EMBL" id="JBHSWD010000001">
    <property type="protein sequence ID" value="MFC6591606.1"/>
    <property type="molecule type" value="Genomic_DNA"/>
</dbReference>
<evidence type="ECO:0000313" key="2">
    <source>
        <dbReference type="EMBL" id="MFC6591606.1"/>
    </source>
</evidence>
<dbReference type="GO" id="GO:0016757">
    <property type="term" value="F:glycosyltransferase activity"/>
    <property type="evidence" value="ECO:0007669"/>
    <property type="project" value="UniProtKB-KW"/>
</dbReference>
<dbReference type="InterPro" id="IPR029044">
    <property type="entry name" value="Nucleotide-diphossugar_trans"/>
</dbReference>
<accession>A0ABW1YC41</accession>
<dbReference type="Pfam" id="PF00535">
    <property type="entry name" value="Glycos_transf_2"/>
    <property type="match status" value="1"/>
</dbReference>
<reference evidence="3" key="1">
    <citation type="journal article" date="2019" name="Int. J. Syst. Evol. Microbiol.">
        <title>The Global Catalogue of Microorganisms (GCM) 10K type strain sequencing project: providing services to taxonomists for standard genome sequencing and annotation.</title>
        <authorList>
            <consortium name="The Broad Institute Genomics Platform"/>
            <consortium name="The Broad Institute Genome Sequencing Center for Infectious Disease"/>
            <person name="Wu L."/>
            <person name="Ma J."/>
        </authorList>
    </citation>
    <scope>NUCLEOTIDE SEQUENCE [LARGE SCALE GENOMIC DNA]</scope>
    <source>
        <strain evidence="3">CGMCC 1.15772</strain>
    </source>
</reference>
<evidence type="ECO:0000259" key="1">
    <source>
        <dbReference type="Pfam" id="PF00535"/>
    </source>
</evidence>
<protein>
    <submittedName>
        <fullName evidence="2">Glycosyltransferase</fullName>
        <ecNumber evidence="2">2.4.-.-</ecNumber>
    </submittedName>
</protein>
<keyword evidence="3" id="KW-1185">Reference proteome</keyword>
<dbReference type="Proteomes" id="UP001596297">
    <property type="component" value="Unassembled WGS sequence"/>
</dbReference>
<gene>
    <name evidence="2" type="ORF">ACFP81_05975</name>
</gene>
<evidence type="ECO:0000313" key="3">
    <source>
        <dbReference type="Proteomes" id="UP001596297"/>
    </source>
</evidence>
<keyword evidence="2" id="KW-0328">Glycosyltransferase</keyword>
<dbReference type="PANTHER" id="PTHR43646:SF3">
    <property type="entry name" value="SLR1566 PROTEIN"/>
    <property type="match status" value="1"/>
</dbReference>
<organism evidence="2 3">
    <name type="scientific">Deinococcus lacus</name>
    <dbReference type="NCBI Taxonomy" id="392561"/>
    <lineage>
        <taxon>Bacteria</taxon>
        <taxon>Thermotogati</taxon>
        <taxon>Deinococcota</taxon>
        <taxon>Deinococci</taxon>
        <taxon>Deinococcales</taxon>
        <taxon>Deinococcaceae</taxon>
        <taxon>Deinococcus</taxon>
    </lineage>
</organism>
<dbReference type="SUPFAM" id="SSF53448">
    <property type="entry name" value="Nucleotide-diphospho-sugar transferases"/>
    <property type="match status" value="1"/>
</dbReference>
<proteinExistence type="predicted"/>
<dbReference type="EC" id="2.4.-.-" evidence="2"/>
<dbReference type="InterPro" id="IPR001173">
    <property type="entry name" value="Glyco_trans_2-like"/>
</dbReference>
<keyword evidence="2" id="KW-0808">Transferase</keyword>
<dbReference type="Gene3D" id="3.90.550.10">
    <property type="entry name" value="Spore Coat Polysaccharide Biosynthesis Protein SpsA, Chain A"/>
    <property type="match status" value="1"/>
</dbReference>
<name>A0ABW1YC41_9DEIO</name>